<gene>
    <name evidence="1" type="ORF">MAR_003326</name>
</gene>
<name>A0ABY7G5Q4_MYAAR</name>
<accession>A0ABY7G5Q4</accession>
<dbReference type="EMBL" id="CP111027">
    <property type="protein sequence ID" value="WAR29758.1"/>
    <property type="molecule type" value="Genomic_DNA"/>
</dbReference>
<evidence type="ECO:0000313" key="1">
    <source>
        <dbReference type="EMBL" id="WAR29758.1"/>
    </source>
</evidence>
<protein>
    <submittedName>
        <fullName evidence="1">Uncharacterized protein</fullName>
    </submittedName>
</protein>
<dbReference type="Proteomes" id="UP001164746">
    <property type="component" value="Chromosome 16"/>
</dbReference>
<sequence>MMLAVLSSMNFRAVNPITAKTSMVIGTLERNLSGVSCPNCSFMSKAIIHHHHHATYIHEPVGEDFVTLMSELDV</sequence>
<evidence type="ECO:0000313" key="2">
    <source>
        <dbReference type="Proteomes" id="UP001164746"/>
    </source>
</evidence>
<keyword evidence="2" id="KW-1185">Reference proteome</keyword>
<reference evidence="1" key="1">
    <citation type="submission" date="2022-11" db="EMBL/GenBank/DDBJ databases">
        <title>Centuries of genome instability and evolution in soft-shell clam transmissible cancer (bioRxiv).</title>
        <authorList>
            <person name="Hart S.F.M."/>
            <person name="Yonemitsu M.A."/>
            <person name="Giersch R.M."/>
            <person name="Beal B.F."/>
            <person name="Arriagada G."/>
            <person name="Davis B.W."/>
            <person name="Ostrander E.A."/>
            <person name="Goff S.P."/>
            <person name="Metzger M.J."/>
        </authorList>
    </citation>
    <scope>NUCLEOTIDE SEQUENCE</scope>
    <source>
        <strain evidence="1">MELC-2E11</strain>
        <tissue evidence="1">Siphon/mantle</tissue>
    </source>
</reference>
<proteinExistence type="predicted"/>
<organism evidence="1 2">
    <name type="scientific">Mya arenaria</name>
    <name type="common">Soft-shell clam</name>
    <dbReference type="NCBI Taxonomy" id="6604"/>
    <lineage>
        <taxon>Eukaryota</taxon>
        <taxon>Metazoa</taxon>
        <taxon>Spiralia</taxon>
        <taxon>Lophotrochozoa</taxon>
        <taxon>Mollusca</taxon>
        <taxon>Bivalvia</taxon>
        <taxon>Autobranchia</taxon>
        <taxon>Heteroconchia</taxon>
        <taxon>Euheterodonta</taxon>
        <taxon>Imparidentia</taxon>
        <taxon>Neoheterodontei</taxon>
        <taxon>Myida</taxon>
        <taxon>Myoidea</taxon>
        <taxon>Myidae</taxon>
        <taxon>Mya</taxon>
    </lineage>
</organism>